<feature type="compositionally biased region" description="Low complexity" evidence="1">
    <location>
        <begin position="71"/>
        <end position="82"/>
    </location>
</feature>
<reference evidence="2 3" key="1">
    <citation type="submission" date="2016-10" db="EMBL/GenBank/DDBJ databases">
        <title>Pseudomonas lactis sp. nov. and Pseudomonas paralactis sp. nov., isolated from bovine raw milk.</title>
        <authorList>
            <person name="Von Neubeck M."/>
            <person name="Huptas C."/>
            <person name="Glueck C."/>
            <person name="Krewinkel M."/>
            <person name="Stoeckel M."/>
            <person name="Stressler T."/>
            <person name="Fischer L."/>
            <person name="Hinrichs J."/>
            <person name="Scherer S."/>
            <person name="Wenning M."/>
        </authorList>
    </citation>
    <scope>NUCLEOTIDE SEQUENCE [LARGE SCALE GENOMIC DNA]</scope>
    <source>
        <strain evidence="2 3">DSM 17516</strain>
    </source>
</reference>
<organism evidence="2 3">
    <name type="scientific">Pseudomonas cedrina subsp. cedrina</name>
    <dbReference type="NCBI Taxonomy" id="76762"/>
    <lineage>
        <taxon>Bacteria</taxon>
        <taxon>Pseudomonadati</taxon>
        <taxon>Pseudomonadota</taxon>
        <taxon>Gammaproteobacteria</taxon>
        <taxon>Pseudomonadales</taxon>
        <taxon>Pseudomonadaceae</taxon>
        <taxon>Pseudomonas</taxon>
    </lineage>
</organism>
<dbReference type="AlphaFoldDB" id="A0A1V2JXT3"/>
<accession>A0A1V2JXT3</accession>
<dbReference type="RefSeq" id="WP_076955096.1">
    <property type="nucleotide sequence ID" value="NZ_MNPW01000026.1"/>
</dbReference>
<dbReference type="EMBL" id="MNPW01000026">
    <property type="protein sequence ID" value="ONH49646.1"/>
    <property type="molecule type" value="Genomic_DNA"/>
</dbReference>
<feature type="compositionally biased region" description="Gly residues" evidence="1">
    <location>
        <begin position="83"/>
        <end position="93"/>
    </location>
</feature>
<protein>
    <recommendedName>
        <fullName evidence="4">Type III secretion protein</fullName>
    </recommendedName>
</protein>
<evidence type="ECO:0000256" key="1">
    <source>
        <dbReference type="SAM" id="MobiDB-lite"/>
    </source>
</evidence>
<feature type="region of interest" description="Disordered" evidence="1">
    <location>
        <begin position="71"/>
        <end position="108"/>
    </location>
</feature>
<feature type="region of interest" description="Disordered" evidence="1">
    <location>
        <begin position="1"/>
        <end position="56"/>
    </location>
</feature>
<evidence type="ECO:0000313" key="2">
    <source>
        <dbReference type="EMBL" id="ONH49646.1"/>
    </source>
</evidence>
<gene>
    <name evidence="2" type="ORF">BLL36_28705</name>
</gene>
<name>A0A1V2JXT3_PSECE</name>
<evidence type="ECO:0008006" key="4">
    <source>
        <dbReference type="Google" id="ProtNLM"/>
    </source>
</evidence>
<dbReference type="Proteomes" id="UP000189295">
    <property type="component" value="Unassembled WGS sequence"/>
</dbReference>
<evidence type="ECO:0000313" key="3">
    <source>
        <dbReference type="Proteomes" id="UP000189295"/>
    </source>
</evidence>
<comment type="caution">
    <text evidence="2">The sequence shown here is derived from an EMBL/GenBank/DDBJ whole genome shotgun (WGS) entry which is preliminary data.</text>
</comment>
<feature type="compositionally biased region" description="Basic and acidic residues" evidence="1">
    <location>
        <begin position="32"/>
        <end position="41"/>
    </location>
</feature>
<sequence length="108" mass="11131">MEGVNAVPVAGNTGNGVNVAEGPQQNQGLDQQIRDVRRQIKDLPPSASQGGEGSDELKKLIELLEKLIAQKSQGAQGDQGAQNGQGGQAGGQGQIKFPESQGSGEIKI</sequence>
<proteinExistence type="predicted"/>